<dbReference type="Pfam" id="PF10969">
    <property type="entry name" value="DUF2771"/>
    <property type="match status" value="1"/>
</dbReference>
<accession>A0A3E1HH33</accession>
<dbReference type="InterPro" id="IPR024495">
    <property type="entry name" value="DUF2771"/>
</dbReference>
<proteinExistence type="predicted"/>
<name>A0A3E1HH33_9MYCO</name>
<dbReference type="AlphaFoldDB" id="A0A3E1HH33"/>
<comment type="caution">
    <text evidence="1">The sequence shown here is derived from an EMBL/GenBank/DDBJ whole genome shotgun (WGS) entry which is preliminary data.</text>
</comment>
<dbReference type="RefSeq" id="WP_116540036.1">
    <property type="nucleotide sequence ID" value="NZ_QAYL01000009.1"/>
</dbReference>
<organism evidence="1 2">
    <name type="scientific">Mycobacterium uberis</name>
    <dbReference type="NCBI Taxonomy" id="2162698"/>
    <lineage>
        <taxon>Bacteria</taxon>
        <taxon>Bacillati</taxon>
        <taxon>Actinomycetota</taxon>
        <taxon>Actinomycetes</taxon>
        <taxon>Mycobacteriales</taxon>
        <taxon>Mycobacteriaceae</taxon>
        <taxon>Mycobacterium</taxon>
    </lineage>
</organism>
<sequence>MRPPVQRWITVLLATIVMLLAAEAGFGAWLLVRKPGPQRPEISAYSHGHLTRVGPYLYCNVLNLDDCQTPQAQGVLPVDKHDPVQLSIPEAIGRAPWRLLRVYEDPTDTTSTLYRPNTRLAVTIPTLEPHRGRLTGIVVQLLTLVVDSTGEVHDVPHAEWSVRLTF</sequence>
<gene>
    <name evidence="1" type="ORF">MUBE_07310</name>
</gene>
<keyword evidence="2" id="KW-1185">Reference proteome</keyword>
<dbReference type="Proteomes" id="UP000258522">
    <property type="component" value="Unassembled WGS sequence"/>
</dbReference>
<dbReference type="OrthoDB" id="4772953at2"/>
<evidence type="ECO:0000313" key="2">
    <source>
        <dbReference type="Proteomes" id="UP000258522"/>
    </source>
</evidence>
<reference evidence="1 2" key="1">
    <citation type="submission" date="2018-07" db="EMBL/GenBank/DDBJ databases">
        <title>Whole genome sequence of Mycobacterium uberis.</title>
        <authorList>
            <person name="Benjak A."/>
        </authorList>
    </citation>
    <scope>NUCLEOTIDE SEQUENCE [LARGE SCALE GENOMIC DNA]</scope>
    <source>
        <strain evidence="1 2">Jura</strain>
    </source>
</reference>
<protein>
    <submittedName>
        <fullName evidence="1">DUF2771 domain-containing protein</fullName>
    </submittedName>
</protein>
<dbReference type="EMBL" id="QAYL01000009">
    <property type="protein sequence ID" value="RFD25758.1"/>
    <property type="molecule type" value="Genomic_DNA"/>
</dbReference>
<evidence type="ECO:0000313" key="1">
    <source>
        <dbReference type="EMBL" id="RFD25758.1"/>
    </source>
</evidence>